<dbReference type="Gene3D" id="1.50.10.20">
    <property type="match status" value="1"/>
</dbReference>
<evidence type="ECO:0000259" key="4">
    <source>
        <dbReference type="SMART" id="SM01359"/>
    </source>
</evidence>
<sequence>MKSIWCWFWLVFLLVLVCGSCAFAFEGDVFQVVGFSPGEGATVSEYLEEVRFSFSQPVVSSEKVGKPFPVSEAPFYISPSLAGECVFEDPKTLVFKTSETLRSATLYTFSFRPDFTDLAGRFLSGSSSFHIRTAPLKVLDVRQVDYQRDGSIVLEAEFSLPVSPQRLRGFLIVKNSKGQEIPVHIPLGPPSKKILIYTAPLEEPLFYLEIAEGLTSEVGPLGLAGSFRKEMQAFYAMEITGSGAYFRGAQQGVIYFYTSTPPDADALSAFVELEPEYPFSVRAYFWGFEITGEFKPRDRVLVRLKKGLPARSGAVLAQEFKKAFLMPDLEPSISIPASGSYASYFGEARLPVELVNVSRVYLRIFRLYDNNIPFAFAFPDNIAFQDLSRLVVEREVVVDAPFNVPVRRAVDVLSEVSGKAGTYLVVIQSAEGDPWVRDQAVVSLTDIGVVSKVFEHGVLVWANSLHDALPCGGAKVKVFSRSNQLLAEGVTDDRGVFLFEKDRAWPANDERPFLITVQKGEDVSFLVLEEERFSQGDFEIGGVPYLRRGYRAFLFLPRGIFRPGEKVLAKALLRGPEFKVPERFPIAFKVVSPLGRTFFETTTMLSEEGSAIFEFELPQEALTGNYQLLCYLPGQGEEGFLGEASFLVEDFVPPRLRLNLSTPLRELHAGEEFSLEVFGEYLFGAPAAHMPVKVSARFSTKEFKHPDWGQFTFGDSRRDFAPVEITLGEYQLDSQGKTTIAFNAPSNLRPPSTLELTLLVTLLDPQGRPVSKRLSLPFHPYPFYLGIFYPSMQYEPGQEVPFTICAVDPQGIPFPLSSALVRIFKVFHHYVLVEEETGVRYRMQEEFALEKEAPVELVSGRGEMVFRPREFGRYLFEVRDPETGVVSSTYFDVYGRYGFNPREELLERITLSLDREKWQVGEEARVSYHSPFPGKALFTVETDRVVYSRVFEAQLEGEVRFPVSAEMAPNAYCSLLVVRAHSGEDPLAPVRALGITPFYVDQTAHHLKVEIAALSSVKPMEKLPVEVTLKNAKGDAVPGEFLVALVDVGLLDLTAHQLVDPFDFFSARCKLSVGTFDWYGNLLLSEPLTTPPLYPGGGEELEREMGLALSPIQPAQFRIVSLVKPQVFTDSQGKGKVIFELPQFEGRLLLAVVASSGELLGMATQEVNVAHDVVCELVHPRFVAPGDRFSIPLVLFNRSGEKRKVEVTISESGPVTITGEHTLSLELPPQSRTARNISMQAYGSAGEALLQVMLNDAGESRREEYRFPVRPPYPRVTRVIMGRVLPGEKKTLSLPGEWYLQTLEGKLWLQASNSLDLNYLANFLHGYPYGCVEQVVSSSWPLLYLPEIMAEVDPLLSNPQEVNRSLERAIRRVISMQTPDGGFARFAGEYVSVPFDSAYATHFLLSAKAKGFSIPEDVLRGALSYLREFLNSLPWSATPGALSYHNTTSAYAALVLTMWGEPPLAHMEELRNKRSELSGTALLFLSWAYALTGNSRVARELSGGFAPSLYGVPESGGAYSSYLRDLALRLLVELSIDPESLGVEQLAVQLFDTLRKREYWSTQEAAFSLLALSSYLKGKITPEAFTARIFDAQNDELFLLQREKKVSWSFKELPPPPWSVANEGEGPFYFAMTVSGVPRAMPPEESQGLSVTREFFDEQGNPLPANYSFRRGDLVRVHLRLESAGTLENVVLLDLLPGCFEVENPRLFVSSTWQEEEPQVRVERRDDRVILFVEHLSGKLDYTYTARVVTAGDFVIPPVHAECMYNPSIFATSGGGQRVIVASE</sequence>
<dbReference type="CDD" id="cd02891">
    <property type="entry name" value="A2M_like"/>
    <property type="match status" value="1"/>
</dbReference>
<feature type="signal peptide" evidence="3">
    <location>
        <begin position="1"/>
        <end position="24"/>
    </location>
</feature>
<evidence type="ECO:0000313" key="7">
    <source>
        <dbReference type="Proteomes" id="UP001461341"/>
    </source>
</evidence>
<dbReference type="Pfam" id="PF11974">
    <property type="entry name" value="bMG3"/>
    <property type="match status" value="1"/>
</dbReference>
<dbReference type="Pfam" id="PF07703">
    <property type="entry name" value="A2M_BRD"/>
    <property type="match status" value="1"/>
</dbReference>
<keyword evidence="7" id="KW-1185">Reference proteome</keyword>
<protein>
    <submittedName>
        <fullName evidence="6">MG2 domain-containing protein</fullName>
    </submittedName>
</protein>
<dbReference type="RefSeq" id="WP_369018691.1">
    <property type="nucleotide sequence ID" value="NZ_CP121689.1"/>
</dbReference>
<reference evidence="6 7" key="1">
    <citation type="submission" date="2023-03" db="EMBL/GenBank/DDBJ databases">
        <title>Novel Species.</title>
        <authorList>
            <person name="Ma S."/>
        </authorList>
    </citation>
    <scope>NUCLEOTIDE SEQUENCE [LARGE SCALE GENOMIC DNA]</scope>
    <source>
        <strain evidence="6 7">B11</strain>
    </source>
</reference>
<dbReference type="Pfam" id="PF17972">
    <property type="entry name" value="bMG5"/>
    <property type="match status" value="1"/>
</dbReference>
<dbReference type="PANTHER" id="PTHR40094">
    <property type="entry name" value="ALPHA-2-MACROGLOBULIN HOMOLOG"/>
    <property type="match status" value="1"/>
</dbReference>
<feature type="domain" description="Alpha-2-macroglobulin bait region" evidence="4">
    <location>
        <begin position="909"/>
        <end position="1053"/>
    </location>
</feature>
<dbReference type="PANTHER" id="PTHR40094:SF1">
    <property type="entry name" value="UBIQUITIN DOMAIN-CONTAINING PROTEIN"/>
    <property type="match status" value="1"/>
</dbReference>
<keyword evidence="2 3" id="KW-0732">Signal</keyword>
<dbReference type="InterPro" id="IPR051802">
    <property type="entry name" value="YfhM-like"/>
</dbReference>
<comment type="similarity">
    <text evidence="1">Belongs to the protease inhibitor I39 (alpha-2-macroglobulin) family. Bacterial alpha-2-macroglobulin subfamily.</text>
</comment>
<dbReference type="InterPro" id="IPR001599">
    <property type="entry name" value="Macroglobln_a2"/>
</dbReference>
<dbReference type="InterPro" id="IPR002890">
    <property type="entry name" value="MG2"/>
</dbReference>
<proteinExistence type="inferred from homology"/>
<evidence type="ECO:0000256" key="3">
    <source>
        <dbReference type="SAM" id="SignalP"/>
    </source>
</evidence>
<evidence type="ECO:0000256" key="2">
    <source>
        <dbReference type="ARBA" id="ARBA00022729"/>
    </source>
</evidence>
<dbReference type="Pfam" id="PF00207">
    <property type="entry name" value="A2M"/>
    <property type="match status" value="1"/>
</dbReference>
<name>A0ABZ2YC27_9BACT</name>
<dbReference type="Pfam" id="PF17973">
    <property type="entry name" value="bMG10"/>
    <property type="match status" value="1"/>
</dbReference>
<dbReference type="Gene3D" id="2.60.40.1930">
    <property type="match status" value="1"/>
</dbReference>
<dbReference type="SMART" id="SM01360">
    <property type="entry name" value="A2M"/>
    <property type="match status" value="1"/>
</dbReference>
<dbReference type="Pfam" id="PF17962">
    <property type="entry name" value="bMG6"/>
    <property type="match status" value="1"/>
</dbReference>
<dbReference type="SMART" id="SM01359">
    <property type="entry name" value="A2M_N_2"/>
    <property type="match status" value="1"/>
</dbReference>
<gene>
    <name evidence="6" type="ORF">QBE54_01990</name>
</gene>
<dbReference type="SUPFAM" id="SSF48239">
    <property type="entry name" value="Terpenoid cyclases/Protein prenyltransferases"/>
    <property type="match status" value="1"/>
</dbReference>
<dbReference type="InterPro" id="IPR021868">
    <property type="entry name" value="Alpha_2_Macroglob_MG3"/>
</dbReference>
<evidence type="ECO:0000259" key="5">
    <source>
        <dbReference type="SMART" id="SM01360"/>
    </source>
</evidence>
<dbReference type="InterPro" id="IPR041203">
    <property type="entry name" value="Bact_A2M_MG5"/>
</dbReference>
<dbReference type="Pfam" id="PF01835">
    <property type="entry name" value="MG2"/>
    <property type="match status" value="1"/>
</dbReference>
<organism evidence="6 7">
    <name type="scientific">Thermatribacter velox</name>
    <dbReference type="NCBI Taxonomy" id="3039681"/>
    <lineage>
        <taxon>Bacteria</taxon>
        <taxon>Pseudomonadati</taxon>
        <taxon>Atribacterota</taxon>
        <taxon>Atribacteria</taxon>
        <taxon>Atribacterales</taxon>
        <taxon>Thermatribacteraceae</taxon>
        <taxon>Thermatribacter</taxon>
    </lineage>
</organism>
<feature type="domain" description="Alpha-2-macroglobulin" evidence="5">
    <location>
        <begin position="1121"/>
        <end position="1209"/>
    </location>
</feature>
<feature type="chain" id="PRO_5046135354" evidence="3">
    <location>
        <begin position="25"/>
        <end position="1784"/>
    </location>
</feature>
<dbReference type="Proteomes" id="UP001461341">
    <property type="component" value="Chromosome"/>
</dbReference>
<dbReference type="InterPro" id="IPR008930">
    <property type="entry name" value="Terpenoid_cyclase/PrenylTrfase"/>
</dbReference>
<dbReference type="Gene3D" id="2.60.40.3710">
    <property type="match status" value="1"/>
</dbReference>
<dbReference type="InterPro" id="IPR041462">
    <property type="entry name" value="Bact_A2M_MG6"/>
</dbReference>
<evidence type="ECO:0000313" key="6">
    <source>
        <dbReference type="EMBL" id="WZL76527.1"/>
    </source>
</evidence>
<accession>A0ABZ2YC27</accession>
<dbReference type="EMBL" id="CP121689">
    <property type="protein sequence ID" value="WZL76527.1"/>
    <property type="molecule type" value="Genomic_DNA"/>
</dbReference>
<dbReference type="InterPro" id="IPR011625">
    <property type="entry name" value="A2M_N_BRD"/>
</dbReference>
<dbReference type="InterPro" id="IPR041246">
    <property type="entry name" value="Bact_MG10"/>
</dbReference>
<evidence type="ECO:0000256" key="1">
    <source>
        <dbReference type="ARBA" id="ARBA00010556"/>
    </source>
</evidence>